<name>A0A495JE85_9ACTN</name>
<dbReference type="Proteomes" id="UP000277671">
    <property type="component" value="Unassembled WGS sequence"/>
</dbReference>
<evidence type="ECO:0000313" key="2">
    <source>
        <dbReference type="EMBL" id="RKR87225.1"/>
    </source>
</evidence>
<reference evidence="2 3" key="1">
    <citation type="submission" date="2018-10" db="EMBL/GenBank/DDBJ databases">
        <title>Sequencing the genomes of 1000 actinobacteria strains.</title>
        <authorList>
            <person name="Klenk H.-P."/>
        </authorList>
    </citation>
    <scope>NUCLEOTIDE SEQUENCE [LARGE SCALE GENOMIC DNA]</scope>
    <source>
        <strain evidence="2 3">DSM 45175</strain>
    </source>
</reference>
<dbReference type="RefSeq" id="WP_121155818.1">
    <property type="nucleotide sequence ID" value="NZ_RBKT01000001.1"/>
</dbReference>
<feature type="transmembrane region" description="Helical" evidence="1">
    <location>
        <begin position="198"/>
        <end position="221"/>
    </location>
</feature>
<dbReference type="GO" id="GO:0016020">
    <property type="term" value="C:membrane"/>
    <property type="evidence" value="ECO:0007669"/>
    <property type="project" value="InterPro"/>
</dbReference>
<keyword evidence="3" id="KW-1185">Reference proteome</keyword>
<accession>A0A495JE85</accession>
<feature type="transmembrane region" description="Helical" evidence="1">
    <location>
        <begin position="53"/>
        <end position="71"/>
    </location>
</feature>
<keyword evidence="1" id="KW-0812">Transmembrane</keyword>
<feature type="transmembrane region" description="Helical" evidence="1">
    <location>
        <begin position="121"/>
        <end position="146"/>
    </location>
</feature>
<dbReference type="InterPro" id="IPR043130">
    <property type="entry name" value="CDP-OH_PTrfase_TM_dom"/>
</dbReference>
<dbReference type="Pfam" id="PF01066">
    <property type="entry name" value="CDP-OH_P_transf"/>
    <property type="match status" value="1"/>
</dbReference>
<keyword evidence="2" id="KW-0808">Transferase</keyword>
<dbReference type="GO" id="GO:0016780">
    <property type="term" value="F:phosphotransferase activity, for other substituted phosphate groups"/>
    <property type="evidence" value="ECO:0007669"/>
    <property type="project" value="InterPro"/>
</dbReference>
<evidence type="ECO:0000256" key="1">
    <source>
        <dbReference type="SAM" id="Phobius"/>
    </source>
</evidence>
<protein>
    <submittedName>
        <fullName evidence="2">CDP-diacylglycerol--glycerol-3-phosphate 3-phosphatidyltransferase</fullName>
    </submittedName>
</protein>
<proteinExistence type="predicted"/>
<keyword evidence="1" id="KW-0472">Membrane</keyword>
<comment type="caution">
    <text evidence="2">The sequence shown here is derived from an EMBL/GenBank/DDBJ whole genome shotgun (WGS) entry which is preliminary data.</text>
</comment>
<dbReference type="AlphaFoldDB" id="A0A495JE85"/>
<gene>
    <name evidence="2" type="ORF">BDK92_1499</name>
</gene>
<dbReference type="Gene3D" id="1.20.120.1760">
    <property type="match status" value="1"/>
</dbReference>
<dbReference type="EMBL" id="RBKT01000001">
    <property type="protein sequence ID" value="RKR87225.1"/>
    <property type="molecule type" value="Genomic_DNA"/>
</dbReference>
<dbReference type="OrthoDB" id="5195266at2"/>
<dbReference type="GO" id="GO:0008654">
    <property type="term" value="P:phospholipid biosynthetic process"/>
    <property type="evidence" value="ECO:0007669"/>
    <property type="project" value="InterPro"/>
</dbReference>
<keyword evidence="1" id="KW-1133">Transmembrane helix</keyword>
<evidence type="ECO:0000313" key="3">
    <source>
        <dbReference type="Proteomes" id="UP000277671"/>
    </source>
</evidence>
<organism evidence="2 3">
    <name type="scientific">Micromonospora pisi</name>
    <dbReference type="NCBI Taxonomy" id="589240"/>
    <lineage>
        <taxon>Bacteria</taxon>
        <taxon>Bacillati</taxon>
        <taxon>Actinomycetota</taxon>
        <taxon>Actinomycetes</taxon>
        <taxon>Micromonosporales</taxon>
        <taxon>Micromonosporaceae</taxon>
        <taxon>Micromonospora</taxon>
    </lineage>
</organism>
<sequence length="226" mass="23806">MAGTRLDWDEYATAWARLHGDFDPRRAAPAVQGWLRFAYQIGHLLGRLRVPPTAVTVVGTLFCVVVPITVLREPGGPFIAAGFVLLAAVADSVDGAVAVVTGRTSRLGYVYDSVADRVGEVAWLIAFWLLGAPGALVVAAGALSWLHEYVRARSVSAGMREIGAVTVGERPSRVLVALIGLLVTGAARLIQFDLGAGTITVVAAIWVLLAGFGLVQLLGAVRRALL</sequence>
<feature type="transmembrane region" description="Helical" evidence="1">
    <location>
        <begin position="78"/>
        <end position="101"/>
    </location>
</feature>
<dbReference type="InterPro" id="IPR000462">
    <property type="entry name" value="CDP-OH_P_trans"/>
</dbReference>